<protein>
    <submittedName>
        <fullName evidence="2">Uncharacterized protein</fullName>
    </submittedName>
</protein>
<keyword evidence="3" id="KW-1185">Reference proteome</keyword>
<proteinExistence type="predicted"/>
<sequence length="93" mass="10476">MKTFIAQRWHGLVGWRTLFWRDLLVVGTSLNLLMTGLALALLSQDAPIQWVLLAHLLPLPYNLLIVSSIWSAPQRPKIVLGASVFWLVLFVAV</sequence>
<reference evidence="2 3" key="1">
    <citation type="submission" date="2019-03" db="EMBL/GenBank/DDBJ databases">
        <authorList>
            <person name="Sebastian G."/>
            <person name="Baumann P."/>
            <person name="Ruckert C."/>
            <person name="Kalinowski J."/>
            <person name="Nebel B."/>
            <person name="Takors R."/>
            <person name="Blombach B."/>
        </authorList>
    </citation>
    <scope>NUCLEOTIDE SEQUENCE [LARGE SCALE GENOMIC DNA]</scope>
    <source>
        <strain evidence="2 3">DSM 1084</strain>
    </source>
</reference>
<keyword evidence="1" id="KW-1133">Transmembrane helix</keyword>
<feature type="transmembrane region" description="Helical" evidence="1">
    <location>
        <begin position="23"/>
        <end position="43"/>
    </location>
</feature>
<accession>A0A4V1AB30</accession>
<dbReference type="RefSeq" id="WP_066157473.1">
    <property type="nucleotide sequence ID" value="NZ_CP037867.1"/>
</dbReference>
<dbReference type="Proteomes" id="UP000293912">
    <property type="component" value="Chromosome"/>
</dbReference>
<dbReference type="EMBL" id="CP037867">
    <property type="protein sequence ID" value="QBM26533.1"/>
    <property type="molecule type" value="Genomic_DNA"/>
</dbReference>
<evidence type="ECO:0000256" key="1">
    <source>
        <dbReference type="SAM" id="Phobius"/>
    </source>
</evidence>
<dbReference type="AlphaFoldDB" id="A0A4V1AB30"/>
<dbReference type="KEGG" id="hpse:HPF_02495"/>
<keyword evidence="1" id="KW-0472">Membrane</keyword>
<name>A0A4V1AB30_HYDPS</name>
<evidence type="ECO:0000313" key="3">
    <source>
        <dbReference type="Proteomes" id="UP000293912"/>
    </source>
</evidence>
<organism evidence="2 3">
    <name type="scientific">Hydrogenophaga pseudoflava</name>
    <name type="common">Pseudomonas carboxydoflava</name>
    <dbReference type="NCBI Taxonomy" id="47421"/>
    <lineage>
        <taxon>Bacteria</taxon>
        <taxon>Pseudomonadati</taxon>
        <taxon>Pseudomonadota</taxon>
        <taxon>Betaproteobacteria</taxon>
        <taxon>Burkholderiales</taxon>
        <taxon>Comamonadaceae</taxon>
        <taxon>Hydrogenophaga</taxon>
    </lineage>
</organism>
<evidence type="ECO:0000313" key="2">
    <source>
        <dbReference type="EMBL" id="QBM26533.1"/>
    </source>
</evidence>
<gene>
    <name evidence="2" type="ORF">HPF_02495</name>
</gene>
<keyword evidence="1" id="KW-0812">Transmembrane</keyword>
<feature type="transmembrane region" description="Helical" evidence="1">
    <location>
        <begin position="50"/>
        <end position="70"/>
    </location>
</feature>